<reference evidence="2" key="1">
    <citation type="submission" date="2016-03" db="EMBL/GenBank/DDBJ databases">
        <title>Draft genome sequence of Rosellinia necatrix.</title>
        <authorList>
            <person name="Kanematsu S."/>
        </authorList>
    </citation>
    <scope>NUCLEOTIDE SEQUENCE [LARGE SCALE GENOMIC DNA]</scope>
    <source>
        <strain evidence="2">W97</strain>
    </source>
</reference>
<dbReference type="Pfam" id="PF13391">
    <property type="entry name" value="HNH_2"/>
    <property type="match status" value="1"/>
</dbReference>
<gene>
    <name evidence="2" type="ORF">SAMD00023353_1600370</name>
</gene>
<dbReference type="EMBL" id="DF977461">
    <property type="protein sequence ID" value="GAP87961.1"/>
    <property type="molecule type" value="Genomic_DNA"/>
</dbReference>
<sequence>MVPPSPLHRHQSSLEGIIDFSTEPEPPLGTDQRSVAKDRFNRIIDYFNTDDLSDRSPYNRSQLIRFTYQYALSEQSQDNLLRAFFRAITLSVNDDEDINFDELRSKFFSFADYLLDNFFLPLKASTKKTPQPTPTYHSAVQEVQGTAQGFVGTPARVSALRGYCLLRDRHRCVASRKFDRREAMSRFNRDGDDAKDDDGTLLKGDSFDALEVAHILPHSLTKVNASYELDRSREAALAVLNMFDNGIAHLIGGTDIDRPRNALTLAHGFHELFGDFKIFFEPIQDGQQPHTYRIDSFLPSYISRDLGLPVTRTLYLTDTRTIDPPSPRLLAVHRAIAHILHLSAAGEYIDRLLRDMDEKGILADGSTDVGRLVKLSLSGWLDRSAICN</sequence>
<feature type="domain" description="HNH nuclease" evidence="1">
    <location>
        <begin position="207"/>
        <end position="281"/>
    </location>
</feature>
<name>A0A1W2TII0_ROSNE</name>
<keyword evidence="3" id="KW-1185">Reference proteome</keyword>
<evidence type="ECO:0000259" key="1">
    <source>
        <dbReference type="Pfam" id="PF13391"/>
    </source>
</evidence>
<dbReference type="OrthoDB" id="2104739at2759"/>
<accession>A0A1W2TII0</accession>
<evidence type="ECO:0000313" key="2">
    <source>
        <dbReference type="EMBL" id="GAP87961.1"/>
    </source>
</evidence>
<evidence type="ECO:0000313" key="3">
    <source>
        <dbReference type="Proteomes" id="UP000054516"/>
    </source>
</evidence>
<dbReference type="STRING" id="77044.A0A1W2TII0"/>
<protein>
    <recommendedName>
        <fullName evidence="1">HNH nuclease domain-containing protein</fullName>
    </recommendedName>
</protein>
<dbReference type="Proteomes" id="UP000054516">
    <property type="component" value="Unassembled WGS sequence"/>
</dbReference>
<proteinExistence type="predicted"/>
<dbReference type="AlphaFoldDB" id="A0A1W2TII0"/>
<organism evidence="2">
    <name type="scientific">Rosellinia necatrix</name>
    <name type="common">White root-rot fungus</name>
    <dbReference type="NCBI Taxonomy" id="77044"/>
    <lineage>
        <taxon>Eukaryota</taxon>
        <taxon>Fungi</taxon>
        <taxon>Dikarya</taxon>
        <taxon>Ascomycota</taxon>
        <taxon>Pezizomycotina</taxon>
        <taxon>Sordariomycetes</taxon>
        <taxon>Xylariomycetidae</taxon>
        <taxon>Xylariales</taxon>
        <taxon>Xylariaceae</taxon>
        <taxon>Rosellinia</taxon>
    </lineage>
</organism>
<dbReference type="OMA" id="HIWLEAV"/>
<dbReference type="InterPro" id="IPR003615">
    <property type="entry name" value="HNH_nuc"/>
</dbReference>